<protein>
    <submittedName>
        <fullName evidence="1">Uncharacterized protein</fullName>
    </submittedName>
</protein>
<organism evidence="1 2">
    <name type="scientific">Lacticaseibacillus paracasei subsp. paracasei Lpp22</name>
    <dbReference type="NCBI Taxonomy" id="1256221"/>
    <lineage>
        <taxon>Bacteria</taxon>
        <taxon>Bacillati</taxon>
        <taxon>Bacillota</taxon>
        <taxon>Bacilli</taxon>
        <taxon>Lactobacillales</taxon>
        <taxon>Lactobacillaceae</taxon>
        <taxon>Lacticaseibacillus</taxon>
    </lineage>
</organism>
<comment type="caution">
    <text evidence="1">The sequence shown here is derived from an EMBL/GenBank/DDBJ whole genome shotgun (WGS) entry which is preliminary data.</text>
</comment>
<reference evidence="1 2" key="1">
    <citation type="journal article" date="2013" name="PLoS ONE">
        <title>Lactobacillus paracasei comparative genomics: towards species pan-genome definition and exploitation of diversity.</title>
        <authorList>
            <person name="Smokvina T."/>
            <person name="Wels M."/>
            <person name="Polka J."/>
            <person name="Chervaux C."/>
            <person name="Brisse S."/>
            <person name="Boekhorst J."/>
            <person name="van Hylckama Vlieg J.E."/>
            <person name="Siezen R.J."/>
        </authorList>
    </citation>
    <scope>NUCLEOTIDE SEQUENCE [LARGE SCALE GENOMIC DNA]</scope>
    <source>
        <strain evidence="1 2">Lpp22</strain>
    </source>
</reference>
<name>A0A8E0ICI3_LACPA</name>
<accession>A0A8E0ICI3</accession>
<dbReference type="Proteomes" id="UP000014257">
    <property type="component" value="Unassembled WGS sequence"/>
</dbReference>
<proteinExistence type="predicted"/>
<sequence>MTLCQLSFISKEHREKPDALFVLLSFISKQAKVLMLYK</sequence>
<dbReference type="AlphaFoldDB" id="A0A8E0ICI3"/>
<dbReference type="EMBL" id="ANMI01000014">
    <property type="protein sequence ID" value="EPC33081.1"/>
    <property type="molecule type" value="Genomic_DNA"/>
</dbReference>
<evidence type="ECO:0000313" key="1">
    <source>
        <dbReference type="EMBL" id="EPC33081.1"/>
    </source>
</evidence>
<evidence type="ECO:0000313" key="2">
    <source>
        <dbReference type="Proteomes" id="UP000014257"/>
    </source>
</evidence>
<gene>
    <name evidence="1" type="ORF">Lpp22_0232</name>
</gene>